<dbReference type="SUPFAM" id="SSF47240">
    <property type="entry name" value="Ferritin-like"/>
    <property type="match status" value="1"/>
</dbReference>
<accession>A0A6J4U2X9</accession>
<name>A0A6J4U2X9_9ACTN</name>
<dbReference type="InterPro" id="IPR012347">
    <property type="entry name" value="Ferritin-like"/>
</dbReference>
<dbReference type="PANTHER" id="PTHR31694:SF26">
    <property type="entry name" value="OS05G0151100 PROTEIN"/>
    <property type="match status" value="1"/>
</dbReference>
<dbReference type="InterPro" id="IPR009078">
    <property type="entry name" value="Ferritin-like_SF"/>
</dbReference>
<dbReference type="Gene3D" id="1.20.1260.10">
    <property type="match status" value="1"/>
</dbReference>
<keyword evidence="1" id="KW-1133">Transmembrane helix</keyword>
<proteinExistence type="predicted"/>
<dbReference type="PANTHER" id="PTHR31694">
    <property type="entry name" value="DESICCATION-LIKE PROTEIN"/>
    <property type="match status" value="1"/>
</dbReference>
<keyword evidence="1" id="KW-0812">Transmembrane</keyword>
<sequence length="247" mass="25104">MTAMNQHRTTVDVEHLAPFDTDGALQDAAGRVNDLNRRSLLRGAGILAGSAAVMAWLPGVARAQSLPQGDVDILNYALTLEYLEAAFYKEANDGGALSGQLARFSKVVGAHEDAHVDALKETLGDKAVKKPGFDFKGTTESASTFAATAMVLEDTGVKAYQGQAGNIKTDAVLKAAISIHPVEARHAAWIASIMGNGSGSPSPAPAAFNPAADMATILAAVQGTGFLSAMGTAGSAGAVSGQPAVGG</sequence>
<protein>
    <recommendedName>
        <fullName evidence="3">Ferritin-like domain-containing protein</fullName>
    </recommendedName>
</protein>
<feature type="transmembrane region" description="Helical" evidence="1">
    <location>
        <begin position="40"/>
        <end position="57"/>
    </location>
</feature>
<dbReference type="PROSITE" id="PS51318">
    <property type="entry name" value="TAT"/>
    <property type="match status" value="1"/>
</dbReference>
<reference evidence="2" key="1">
    <citation type="submission" date="2020-02" db="EMBL/GenBank/DDBJ databases">
        <authorList>
            <person name="Meier V. D."/>
        </authorList>
    </citation>
    <scope>NUCLEOTIDE SEQUENCE</scope>
    <source>
        <strain evidence="2">AVDCRST_MAG30</strain>
    </source>
</reference>
<dbReference type="EMBL" id="CADCVS010000592">
    <property type="protein sequence ID" value="CAA9539011.1"/>
    <property type="molecule type" value="Genomic_DNA"/>
</dbReference>
<keyword evidence="1" id="KW-0472">Membrane</keyword>
<evidence type="ECO:0000313" key="2">
    <source>
        <dbReference type="EMBL" id="CAA9539011.1"/>
    </source>
</evidence>
<dbReference type="InterPro" id="IPR052965">
    <property type="entry name" value="Pigment-catalase-like"/>
</dbReference>
<organism evidence="2">
    <name type="scientific">uncultured Solirubrobacteraceae bacterium</name>
    <dbReference type="NCBI Taxonomy" id="1162706"/>
    <lineage>
        <taxon>Bacteria</taxon>
        <taxon>Bacillati</taxon>
        <taxon>Actinomycetota</taxon>
        <taxon>Thermoleophilia</taxon>
        <taxon>Solirubrobacterales</taxon>
        <taxon>Solirubrobacteraceae</taxon>
        <taxon>environmental samples</taxon>
    </lineage>
</organism>
<evidence type="ECO:0008006" key="3">
    <source>
        <dbReference type="Google" id="ProtNLM"/>
    </source>
</evidence>
<gene>
    <name evidence="2" type="ORF">AVDCRST_MAG30-4539</name>
</gene>
<dbReference type="Pfam" id="PF13668">
    <property type="entry name" value="Ferritin_2"/>
    <property type="match status" value="1"/>
</dbReference>
<evidence type="ECO:0000256" key="1">
    <source>
        <dbReference type="SAM" id="Phobius"/>
    </source>
</evidence>
<dbReference type="InterPro" id="IPR006311">
    <property type="entry name" value="TAT_signal"/>
</dbReference>
<dbReference type="AlphaFoldDB" id="A0A6J4U2X9"/>